<sequence>MTYVTEFLCLEEPFTVVKRRVLYVWCKEHKYTPVNGMIDLRDFPVREYNHDQPLPDGIKSRLYNLLPSLAGESKG</sequence>
<organism evidence="1">
    <name type="scientific">viral metagenome</name>
    <dbReference type="NCBI Taxonomy" id="1070528"/>
    <lineage>
        <taxon>unclassified sequences</taxon>
        <taxon>metagenomes</taxon>
        <taxon>organismal metagenomes</taxon>
    </lineage>
</organism>
<gene>
    <name evidence="1" type="ORF">TM448A00161_0043</name>
</gene>
<protein>
    <submittedName>
        <fullName evidence="1">Uncharacterized protein</fullName>
    </submittedName>
</protein>
<proteinExistence type="predicted"/>
<evidence type="ECO:0000313" key="1">
    <source>
        <dbReference type="EMBL" id="QJA44896.1"/>
    </source>
</evidence>
<dbReference type="AlphaFoldDB" id="A0A6H1ZAG3"/>
<name>A0A6H1ZAG3_9ZZZZ</name>
<accession>A0A6H1ZAG3</accession>
<reference evidence="1" key="1">
    <citation type="submission" date="2020-03" db="EMBL/GenBank/DDBJ databases">
        <title>The deep terrestrial virosphere.</title>
        <authorList>
            <person name="Holmfeldt K."/>
            <person name="Nilsson E."/>
            <person name="Simone D."/>
            <person name="Lopez-Fernandez M."/>
            <person name="Wu X."/>
            <person name="de Brujin I."/>
            <person name="Lundin D."/>
            <person name="Andersson A."/>
            <person name="Bertilsson S."/>
            <person name="Dopson M."/>
        </authorList>
    </citation>
    <scope>NUCLEOTIDE SEQUENCE</scope>
    <source>
        <strain evidence="1">TM448A00161</strain>
    </source>
</reference>
<dbReference type="EMBL" id="MT143982">
    <property type="protein sequence ID" value="QJA44896.1"/>
    <property type="molecule type" value="Genomic_DNA"/>
</dbReference>